<dbReference type="GO" id="GO:0050660">
    <property type="term" value="F:flavin adenine dinucleotide binding"/>
    <property type="evidence" value="ECO:0007669"/>
    <property type="project" value="UniProtKB-UniRule"/>
</dbReference>
<comment type="cofactor">
    <cofactor evidence="1 14">
        <name>FMN</name>
        <dbReference type="ChEBI" id="CHEBI:58210"/>
    </cofactor>
</comment>
<dbReference type="InterPro" id="IPR013785">
    <property type="entry name" value="Aldolase_TIM"/>
</dbReference>
<keyword evidence="5" id="KW-0521">NADP</keyword>
<feature type="domain" description="C3H1-type" evidence="16">
    <location>
        <begin position="532"/>
        <end position="560"/>
    </location>
</feature>
<dbReference type="InterPro" id="IPR018517">
    <property type="entry name" value="tRNA_hU_synthase_CS"/>
</dbReference>
<accession>A0A7S4AAP1</accession>
<evidence type="ECO:0000256" key="5">
    <source>
        <dbReference type="ARBA" id="ARBA00022857"/>
    </source>
</evidence>
<keyword evidence="2 14" id="KW-0285">Flavoprotein</keyword>
<dbReference type="SUPFAM" id="SSF51395">
    <property type="entry name" value="FMN-linked oxidoreductases"/>
    <property type="match status" value="1"/>
</dbReference>
<dbReference type="EMBL" id="HBIX01002818">
    <property type="protein sequence ID" value="CAE0709411.1"/>
    <property type="molecule type" value="Transcribed_RNA"/>
</dbReference>
<evidence type="ECO:0000256" key="13">
    <source>
        <dbReference type="PROSITE-ProRule" id="PRU00723"/>
    </source>
</evidence>
<evidence type="ECO:0000256" key="3">
    <source>
        <dbReference type="ARBA" id="ARBA00022643"/>
    </source>
</evidence>
<evidence type="ECO:0000256" key="10">
    <source>
        <dbReference type="ARBA" id="ARBA00047652"/>
    </source>
</evidence>
<comment type="similarity">
    <text evidence="8">Belongs to the Dus family. Dus1 subfamily.</text>
</comment>
<dbReference type="Gene3D" id="3.20.20.70">
    <property type="entry name" value="Aldolase class I"/>
    <property type="match status" value="1"/>
</dbReference>
<keyword evidence="7" id="KW-0520">NAD</keyword>
<protein>
    <recommendedName>
        <fullName evidence="14">tRNA-dihydrouridine(47) synthase [NAD(P)(+)]</fullName>
        <ecNumber evidence="14">1.3.1.-</ecNumber>
    </recommendedName>
    <alternativeName>
        <fullName evidence="14">tRNA-dihydrouridine synthase 3</fullName>
    </alternativeName>
</protein>
<evidence type="ECO:0000256" key="11">
    <source>
        <dbReference type="ARBA" id="ARBA00048934"/>
    </source>
</evidence>
<dbReference type="PROSITE" id="PS01136">
    <property type="entry name" value="UPF0034"/>
    <property type="match status" value="1"/>
</dbReference>
<keyword evidence="13 14" id="KW-0862">Zinc</keyword>
<evidence type="ECO:0000256" key="2">
    <source>
        <dbReference type="ARBA" id="ARBA00022630"/>
    </source>
</evidence>
<dbReference type="InterPro" id="IPR035587">
    <property type="entry name" value="DUS-like_FMN-bd"/>
</dbReference>
<dbReference type="GO" id="GO:0008270">
    <property type="term" value="F:zinc ion binding"/>
    <property type="evidence" value="ECO:0007669"/>
    <property type="project" value="UniProtKB-KW"/>
</dbReference>
<dbReference type="PROSITE" id="PS50103">
    <property type="entry name" value="ZF_C3H1"/>
    <property type="match status" value="1"/>
</dbReference>
<dbReference type="Pfam" id="PF01207">
    <property type="entry name" value="Dus"/>
    <property type="match status" value="1"/>
</dbReference>
<evidence type="ECO:0000256" key="15">
    <source>
        <dbReference type="SAM" id="MobiDB-lite"/>
    </source>
</evidence>
<evidence type="ECO:0000256" key="1">
    <source>
        <dbReference type="ARBA" id="ARBA00001917"/>
    </source>
</evidence>
<gene>
    <name evidence="17" type="ORF">PAUS00366_LOCUS2131</name>
</gene>
<evidence type="ECO:0000256" key="14">
    <source>
        <dbReference type="RuleBase" id="RU291113"/>
    </source>
</evidence>
<proteinExistence type="inferred from homology"/>
<comment type="catalytic activity">
    <reaction evidence="12">
        <text>5,6-dihydrouridine(17) in tRNA + NADP(+) = uridine(17) in tRNA + NADPH + H(+)</text>
        <dbReference type="Rhea" id="RHEA:53368"/>
        <dbReference type="Rhea" id="RHEA-COMP:13541"/>
        <dbReference type="Rhea" id="RHEA-COMP:13542"/>
        <dbReference type="ChEBI" id="CHEBI:15378"/>
        <dbReference type="ChEBI" id="CHEBI:57783"/>
        <dbReference type="ChEBI" id="CHEBI:58349"/>
        <dbReference type="ChEBI" id="CHEBI:65315"/>
        <dbReference type="ChEBI" id="CHEBI:74443"/>
        <dbReference type="EC" id="1.3.1.88"/>
    </reaction>
    <physiologicalReaction direction="right-to-left" evidence="12">
        <dbReference type="Rhea" id="RHEA:53370"/>
    </physiologicalReaction>
</comment>
<feature type="region of interest" description="Disordered" evidence="15">
    <location>
        <begin position="1"/>
        <end position="30"/>
    </location>
</feature>
<dbReference type="EC" id="1.3.1.-" evidence="14"/>
<evidence type="ECO:0000256" key="4">
    <source>
        <dbReference type="ARBA" id="ARBA00022694"/>
    </source>
</evidence>
<dbReference type="AlphaFoldDB" id="A0A7S4AAP1"/>
<dbReference type="CDD" id="cd02801">
    <property type="entry name" value="DUS_like_FMN"/>
    <property type="match status" value="1"/>
</dbReference>
<evidence type="ECO:0000259" key="16">
    <source>
        <dbReference type="PROSITE" id="PS50103"/>
    </source>
</evidence>
<evidence type="ECO:0000313" key="17">
    <source>
        <dbReference type="EMBL" id="CAE0709411.1"/>
    </source>
</evidence>
<comment type="catalytic activity">
    <reaction evidence="10">
        <text>5,6-dihydrouridine(16) in tRNA + NADP(+) = uridine(16) in tRNA + NADPH + H(+)</text>
        <dbReference type="Rhea" id="RHEA:53376"/>
        <dbReference type="Rhea" id="RHEA-COMP:13543"/>
        <dbReference type="Rhea" id="RHEA-COMP:13544"/>
        <dbReference type="ChEBI" id="CHEBI:15378"/>
        <dbReference type="ChEBI" id="CHEBI:57783"/>
        <dbReference type="ChEBI" id="CHEBI:58349"/>
        <dbReference type="ChEBI" id="CHEBI:65315"/>
        <dbReference type="ChEBI" id="CHEBI:74443"/>
        <dbReference type="EC" id="1.3.1.88"/>
    </reaction>
    <physiologicalReaction direction="right-to-left" evidence="10">
        <dbReference type="Rhea" id="RHEA:53378"/>
    </physiologicalReaction>
</comment>
<keyword evidence="6 14" id="KW-0560">Oxidoreductase</keyword>
<evidence type="ECO:0000256" key="8">
    <source>
        <dbReference type="ARBA" id="ARBA00038313"/>
    </source>
</evidence>
<evidence type="ECO:0000256" key="6">
    <source>
        <dbReference type="ARBA" id="ARBA00023002"/>
    </source>
</evidence>
<keyword evidence="13 14" id="KW-0479">Metal-binding</keyword>
<dbReference type="PANTHER" id="PTHR11082:SF5">
    <property type="entry name" value="TRNA-DIHYDROURIDINE(16_17) SYNTHASE [NAD(P)(+)]-LIKE"/>
    <property type="match status" value="1"/>
</dbReference>
<keyword evidence="13 14" id="KW-0863">Zinc-finger</keyword>
<keyword evidence="4 14" id="KW-0819">tRNA processing</keyword>
<evidence type="ECO:0000256" key="9">
    <source>
        <dbReference type="ARBA" id="ARBA00047287"/>
    </source>
</evidence>
<organism evidence="17">
    <name type="scientific">Pseudo-nitzschia australis</name>
    <dbReference type="NCBI Taxonomy" id="44445"/>
    <lineage>
        <taxon>Eukaryota</taxon>
        <taxon>Sar</taxon>
        <taxon>Stramenopiles</taxon>
        <taxon>Ochrophyta</taxon>
        <taxon>Bacillariophyta</taxon>
        <taxon>Bacillariophyceae</taxon>
        <taxon>Bacillariophycidae</taxon>
        <taxon>Bacillariales</taxon>
        <taxon>Bacillariaceae</taxon>
        <taxon>Pseudo-nitzschia</taxon>
    </lineage>
</organism>
<evidence type="ECO:0000256" key="7">
    <source>
        <dbReference type="ARBA" id="ARBA00023027"/>
    </source>
</evidence>
<name>A0A7S4AAP1_9STRA</name>
<comment type="catalytic activity">
    <reaction evidence="11">
        <text>5,6-dihydrouridine(16) in tRNA + NAD(+) = uridine(16) in tRNA + NADH + H(+)</text>
        <dbReference type="Rhea" id="RHEA:53380"/>
        <dbReference type="Rhea" id="RHEA-COMP:13543"/>
        <dbReference type="Rhea" id="RHEA-COMP:13544"/>
        <dbReference type="ChEBI" id="CHEBI:15378"/>
        <dbReference type="ChEBI" id="CHEBI:57540"/>
        <dbReference type="ChEBI" id="CHEBI:57945"/>
        <dbReference type="ChEBI" id="CHEBI:65315"/>
        <dbReference type="ChEBI" id="CHEBI:74443"/>
        <dbReference type="EC" id="1.3.1.88"/>
    </reaction>
    <physiologicalReaction direction="right-to-left" evidence="11">
        <dbReference type="Rhea" id="RHEA:53382"/>
    </physiologicalReaction>
</comment>
<comment type="catalytic activity">
    <reaction evidence="9">
        <text>5,6-dihydrouridine(17) in tRNA + NAD(+) = uridine(17) in tRNA + NADH + H(+)</text>
        <dbReference type="Rhea" id="RHEA:53372"/>
        <dbReference type="Rhea" id="RHEA-COMP:13541"/>
        <dbReference type="Rhea" id="RHEA-COMP:13542"/>
        <dbReference type="ChEBI" id="CHEBI:15378"/>
        <dbReference type="ChEBI" id="CHEBI:57540"/>
        <dbReference type="ChEBI" id="CHEBI:57945"/>
        <dbReference type="ChEBI" id="CHEBI:65315"/>
        <dbReference type="ChEBI" id="CHEBI:74443"/>
        <dbReference type="EC" id="1.3.1.88"/>
    </reaction>
    <physiologicalReaction direction="right-to-left" evidence="9">
        <dbReference type="Rhea" id="RHEA:53374"/>
    </physiologicalReaction>
</comment>
<evidence type="ECO:0000256" key="12">
    <source>
        <dbReference type="ARBA" id="ARBA00049467"/>
    </source>
</evidence>
<dbReference type="GO" id="GO:0017150">
    <property type="term" value="F:tRNA dihydrouridine synthase activity"/>
    <property type="evidence" value="ECO:0007669"/>
    <property type="project" value="UniProtKB-UniRule"/>
</dbReference>
<sequence>MKSKKRQRQKQEEEENDVVSSSKKKKLTEKPKIIPTTKATVLCDHRYIVAPMVGASELPFRLLCRKYGAQLVYTPMMLASQFATSKEYRKKEFQTTPFDRPLVCHFAANNAKDFARAAELAEPYCDAIDLNLGCPQRTAYVGHFGSYLLDAKDRPLVLSMIQAASAAVEIPIFVKIRLLNTYEETLELCRQLYDAGASLIAVHARFRASFHRKGAGARDGPALLDQLQRLRQNLVDDKYSDKLLITNGNTITYEDVVSNLELTKADGIMSAEGILDNPALYLGRFGGRPHEGKDDAIQNGGDDVMNIEVKGGECFKEWPKRKKWIKKLKKIASIEAKIEKEGATAINLEEKKKLSKKEELQTKLKNSSTKGSNYVSLKELYESSDDKVQLAMEYLNLVRQYPAVMRTVIFHTRRILKDELTTYQMMEECLACLSIDDVESVILKIKHYRENTGSFQFDVKRAKREREALERKKIEEGKRKAYEARMIRKAKREKREDLEYYLRQGAAVPTLKTVKDMKILSKEKQLQMWKDRDHSQHCMLFHLSGDCPRGRGCAFLHVASQTKNSFVESDEVAG</sequence>
<feature type="zinc finger region" description="C3H1-type" evidence="13">
    <location>
        <begin position="532"/>
        <end position="560"/>
    </location>
</feature>
<dbReference type="PANTHER" id="PTHR11082">
    <property type="entry name" value="TRNA-DIHYDROURIDINE SYNTHASE"/>
    <property type="match status" value="1"/>
</dbReference>
<dbReference type="InterPro" id="IPR000571">
    <property type="entry name" value="Znf_CCCH"/>
</dbReference>
<keyword evidence="3 14" id="KW-0288">FMN</keyword>
<reference evidence="17" key="1">
    <citation type="submission" date="2021-01" db="EMBL/GenBank/DDBJ databases">
        <authorList>
            <person name="Corre E."/>
            <person name="Pelletier E."/>
            <person name="Niang G."/>
            <person name="Scheremetjew M."/>
            <person name="Finn R."/>
            <person name="Kale V."/>
            <person name="Holt S."/>
            <person name="Cochrane G."/>
            <person name="Meng A."/>
            <person name="Brown T."/>
            <person name="Cohen L."/>
        </authorList>
    </citation>
    <scope>NUCLEOTIDE SEQUENCE</scope>
    <source>
        <strain evidence="17">10249 10 AB</strain>
    </source>
</reference>
<comment type="similarity">
    <text evidence="14">Belongs to the dus family. Dus3 subfamily.</text>
</comment>